<protein>
    <recommendedName>
        <fullName evidence="2">Segregation and condensation protein A</fullName>
    </recommendedName>
</protein>
<evidence type="ECO:0000256" key="2">
    <source>
        <dbReference type="ARBA" id="ARBA00044777"/>
    </source>
</evidence>
<organism evidence="3 4">
    <name type="scientific">Rubrobacter taiwanensis</name>
    <dbReference type="NCBI Taxonomy" id="185139"/>
    <lineage>
        <taxon>Bacteria</taxon>
        <taxon>Bacillati</taxon>
        <taxon>Actinomycetota</taxon>
        <taxon>Rubrobacteria</taxon>
        <taxon>Rubrobacterales</taxon>
        <taxon>Rubrobacteraceae</taxon>
        <taxon>Rubrobacter</taxon>
    </lineage>
</organism>
<evidence type="ECO:0000256" key="1">
    <source>
        <dbReference type="ARBA" id="ARBA00022829"/>
    </source>
</evidence>
<dbReference type="EMBL" id="SKBU01000014">
    <property type="protein sequence ID" value="TCJ17252.1"/>
    <property type="molecule type" value="Genomic_DNA"/>
</dbReference>
<dbReference type="Pfam" id="PF02616">
    <property type="entry name" value="SMC_ScpA"/>
    <property type="match status" value="1"/>
</dbReference>
<dbReference type="RefSeq" id="WP_132690311.1">
    <property type="nucleotide sequence ID" value="NZ_SKBU01000014.1"/>
</dbReference>
<evidence type="ECO:0000313" key="3">
    <source>
        <dbReference type="EMBL" id="TCJ17252.1"/>
    </source>
</evidence>
<dbReference type="Gene3D" id="1.10.10.580">
    <property type="entry name" value="Structural maintenance of chromosome 1. Chain E"/>
    <property type="match status" value="1"/>
</dbReference>
<dbReference type="Proteomes" id="UP000295244">
    <property type="component" value="Unassembled WGS sequence"/>
</dbReference>
<reference evidence="3 4" key="1">
    <citation type="submission" date="2019-03" db="EMBL/GenBank/DDBJ databases">
        <title>Whole genome sequence of a novel Rubrobacter taiwanensis strain, isolated from Yellowstone National Park.</title>
        <authorList>
            <person name="Freed S."/>
            <person name="Ramaley R.F."/>
            <person name="Kyndt J.A."/>
        </authorList>
    </citation>
    <scope>NUCLEOTIDE SEQUENCE [LARGE SCALE GENOMIC DNA]</scope>
    <source>
        <strain evidence="3 4">Yellowstone</strain>
    </source>
</reference>
<dbReference type="InterPro" id="IPR023093">
    <property type="entry name" value="ScpA-like_C"/>
</dbReference>
<evidence type="ECO:0000313" key="4">
    <source>
        <dbReference type="Proteomes" id="UP000295244"/>
    </source>
</evidence>
<dbReference type="PANTHER" id="PTHR33969:SF2">
    <property type="entry name" value="SEGREGATION AND CONDENSATION PROTEIN A"/>
    <property type="match status" value="1"/>
</dbReference>
<dbReference type="GO" id="GO:0007059">
    <property type="term" value="P:chromosome segregation"/>
    <property type="evidence" value="ECO:0007669"/>
    <property type="project" value="UniProtKB-KW"/>
</dbReference>
<sequence>MFTVELDVYAGPYDLLLKLIMREELEVFEVPLRRLVELYRSTHLAPDLERDTEFADSATALVLLKSRLLSPLLEPAEAGEEAPLLSPEELAGRLKEYLKIRRAAERLADRFKANAGYHPSAVSLPPRRERLAISRGRLLETARRVFSRAPEPQTHHLGPITVTVQELAALIEAALTRGPRSFDEIVSGMDRLRTAVAFAAALSLSSEGRLNLLQSEPLGPITLEPRP</sequence>
<accession>A0A4V2NWG4</accession>
<dbReference type="InterPro" id="IPR003768">
    <property type="entry name" value="ScpA"/>
</dbReference>
<proteinExistence type="predicted"/>
<name>A0A4V2NWG4_9ACTN</name>
<dbReference type="OrthoDB" id="9811016at2"/>
<comment type="caution">
    <text evidence="3">The sequence shown here is derived from an EMBL/GenBank/DDBJ whole genome shotgun (WGS) entry which is preliminary data.</text>
</comment>
<gene>
    <name evidence="3" type="ORF">E0L93_06870</name>
</gene>
<keyword evidence="1" id="KW-0159">Chromosome partition</keyword>
<dbReference type="AlphaFoldDB" id="A0A4V2NWG4"/>
<dbReference type="Gene3D" id="6.10.250.2410">
    <property type="match status" value="1"/>
</dbReference>
<dbReference type="PANTHER" id="PTHR33969">
    <property type="entry name" value="SEGREGATION AND CONDENSATION PROTEIN A"/>
    <property type="match status" value="1"/>
</dbReference>
<keyword evidence="4" id="KW-1185">Reference proteome</keyword>